<keyword evidence="7 9" id="KW-0675">Receptor</keyword>
<dbReference type="GO" id="GO:0005886">
    <property type="term" value="C:plasma membrane"/>
    <property type="evidence" value="ECO:0007669"/>
    <property type="project" value="UniProtKB-SubCell"/>
</dbReference>
<dbReference type="OrthoDB" id="5800391at2759"/>
<reference evidence="9" key="1">
    <citation type="submission" date="2017-10" db="EMBL/GenBank/DDBJ databases">
        <title>Transcriptome Assembly of Sugarcane Aphid Adults.</title>
        <authorList>
            <person name="Scully E.D."/>
            <person name="Palmer N.A."/>
            <person name="Geib S.M."/>
            <person name="Sarath G."/>
            <person name="Sattler S.E."/>
        </authorList>
    </citation>
    <scope>NUCLEOTIDE SEQUENCE</scope>
    <source>
        <tissue evidence="9">Whole body</tissue>
    </source>
</reference>
<evidence type="ECO:0000256" key="8">
    <source>
        <dbReference type="SAM" id="Phobius"/>
    </source>
</evidence>
<gene>
    <name evidence="9" type="primary">Gr64f_0</name>
</gene>
<organism evidence="9">
    <name type="scientific">Melanaphis sacchari</name>
    <dbReference type="NCBI Taxonomy" id="742174"/>
    <lineage>
        <taxon>Eukaryota</taxon>
        <taxon>Metazoa</taxon>
        <taxon>Ecdysozoa</taxon>
        <taxon>Arthropoda</taxon>
        <taxon>Hexapoda</taxon>
        <taxon>Insecta</taxon>
        <taxon>Pterygota</taxon>
        <taxon>Neoptera</taxon>
        <taxon>Paraneoptera</taxon>
        <taxon>Hemiptera</taxon>
        <taxon>Sternorrhyncha</taxon>
        <taxon>Aphidomorpha</taxon>
        <taxon>Aphidoidea</taxon>
        <taxon>Aphididae</taxon>
        <taxon>Aphidini</taxon>
        <taxon>Melanaphis</taxon>
    </lineage>
</organism>
<comment type="subcellular location">
    <subcellularLocation>
        <location evidence="1">Cell membrane</location>
        <topology evidence="1">Multi-pass membrane protein</topology>
    </subcellularLocation>
</comment>
<evidence type="ECO:0000313" key="9">
    <source>
        <dbReference type="EMBL" id="MBW14890.1"/>
    </source>
</evidence>
<keyword evidence="5 8" id="KW-1133">Transmembrane helix</keyword>
<evidence type="ECO:0000256" key="3">
    <source>
        <dbReference type="ARBA" id="ARBA00022475"/>
    </source>
</evidence>
<feature type="transmembrane region" description="Helical" evidence="8">
    <location>
        <begin position="84"/>
        <end position="103"/>
    </location>
</feature>
<keyword evidence="6 8" id="KW-0472">Membrane</keyword>
<sequence>MFDGNTEPVYLKNRDFTYGQQQPQPNELQLADSTFNSKDKMEKYTSKLEVQDELGMPVNYVRIKALEDDIRTNIISDKNSLHRAITPVLILAQICALLPVQGIQGKNTSYLVFNWFSWTVFYVCIVIAASLLILSFSFIKIYMTGLTYYSTGEIMFFGSSLVIYILFIHLAREWPKVMEKWELMEREMRQFGYPPKMAIKFKILTSIVMTLALSTFKIKYRLFN</sequence>
<keyword evidence="3" id="KW-1003">Cell membrane</keyword>
<feature type="transmembrane region" description="Helical" evidence="8">
    <location>
        <begin position="115"/>
        <end position="142"/>
    </location>
</feature>
<protein>
    <submittedName>
        <fullName evidence="9">Putative gustatory receptor 64f</fullName>
    </submittedName>
</protein>
<evidence type="ECO:0000256" key="6">
    <source>
        <dbReference type="ARBA" id="ARBA00023136"/>
    </source>
</evidence>
<dbReference type="GO" id="GO:0008527">
    <property type="term" value="F:taste receptor activity"/>
    <property type="evidence" value="ECO:0007669"/>
    <property type="project" value="InterPro"/>
</dbReference>
<dbReference type="PANTHER" id="PTHR21421">
    <property type="entry name" value="GUSTATORY RECEPTOR"/>
    <property type="match status" value="1"/>
</dbReference>
<feature type="transmembrane region" description="Helical" evidence="8">
    <location>
        <begin position="197"/>
        <end position="216"/>
    </location>
</feature>
<dbReference type="Pfam" id="PF06151">
    <property type="entry name" value="Trehalose_recp"/>
    <property type="match status" value="1"/>
</dbReference>
<keyword evidence="4 8" id="KW-0812">Transmembrane</keyword>
<evidence type="ECO:0000256" key="4">
    <source>
        <dbReference type="ARBA" id="ARBA00022692"/>
    </source>
</evidence>
<dbReference type="PANTHER" id="PTHR21421:SF29">
    <property type="entry name" value="GUSTATORY RECEPTOR 5A FOR TREHALOSE-RELATED"/>
    <property type="match status" value="1"/>
</dbReference>
<evidence type="ECO:0000256" key="7">
    <source>
        <dbReference type="ARBA" id="ARBA00023170"/>
    </source>
</evidence>
<accession>A0A2H8TLK2</accession>
<feature type="transmembrane region" description="Helical" evidence="8">
    <location>
        <begin position="154"/>
        <end position="171"/>
    </location>
</feature>
<comment type="similarity">
    <text evidence="2">Belongs to the insect chemoreceptor superfamily. Gustatory receptor (GR) family. Gr5a subfamily.</text>
</comment>
<dbReference type="GO" id="GO:0050916">
    <property type="term" value="P:sensory perception of sweet taste"/>
    <property type="evidence" value="ECO:0007669"/>
    <property type="project" value="UniProtKB-ARBA"/>
</dbReference>
<evidence type="ECO:0000256" key="2">
    <source>
        <dbReference type="ARBA" id="ARBA00005327"/>
    </source>
</evidence>
<evidence type="ECO:0000256" key="1">
    <source>
        <dbReference type="ARBA" id="ARBA00004651"/>
    </source>
</evidence>
<name>A0A2H8TLK2_9HEMI</name>
<proteinExistence type="inferred from homology"/>
<dbReference type="EMBL" id="GFXV01003085">
    <property type="protein sequence ID" value="MBW14890.1"/>
    <property type="molecule type" value="Transcribed_RNA"/>
</dbReference>
<dbReference type="InterPro" id="IPR009318">
    <property type="entry name" value="Gustatory_rcpt"/>
</dbReference>
<evidence type="ECO:0000256" key="5">
    <source>
        <dbReference type="ARBA" id="ARBA00022989"/>
    </source>
</evidence>
<dbReference type="AlphaFoldDB" id="A0A2H8TLK2"/>